<sequence>MSLSQAPARCLGQRRLSSVRRAPKALRARPALVTRRGDRTHDLTTPRAAVEISVAYAVAQQDLFFAATVAGECLYQQSNLPSDFKGRPEFPKIVLPCALLVGSFVAIQTDNSVLSPGGLVLGCAASILSGKMFLERFDAIKDDGMDWPGPRIFPGTGILFSLFVFLANAEALPRIFDGR</sequence>
<accession>A0A7S0X8K4</accession>
<name>A0A7S0X8K4_9CHLO</name>
<protein>
    <submittedName>
        <fullName evidence="1">Uncharacterized protein</fullName>
    </submittedName>
</protein>
<organism evidence="1">
    <name type="scientific">Mantoniella antarctica</name>
    <dbReference type="NCBI Taxonomy" id="81844"/>
    <lineage>
        <taxon>Eukaryota</taxon>
        <taxon>Viridiplantae</taxon>
        <taxon>Chlorophyta</taxon>
        <taxon>Mamiellophyceae</taxon>
        <taxon>Mamiellales</taxon>
        <taxon>Mamiellaceae</taxon>
        <taxon>Mantoniella</taxon>
    </lineage>
</organism>
<evidence type="ECO:0000313" key="1">
    <source>
        <dbReference type="EMBL" id="CAD8709090.1"/>
    </source>
</evidence>
<dbReference type="AlphaFoldDB" id="A0A7S0X8K4"/>
<reference evidence="1" key="1">
    <citation type="submission" date="2021-01" db="EMBL/GenBank/DDBJ databases">
        <authorList>
            <person name="Corre E."/>
            <person name="Pelletier E."/>
            <person name="Niang G."/>
            <person name="Scheremetjew M."/>
            <person name="Finn R."/>
            <person name="Kale V."/>
            <person name="Holt S."/>
            <person name="Cochrane G."/>
            <person name="Meng A."/>
            <person name="Brown T."/>
            <person name="Cohen L."/>
        </authorList>
    </citation>
    <scope>NUCLEOTIDE SEQUENCE</scope>
    <source>
        <strain evidence="1">SL-175</strain>
    </source>
</reference>
<dbReference type="EMBL" id="HBFC01019677">
    <property type="protein sequence ID" value="CAD8709090.1"/>
    <property type="molecule type" value="Transcribed_RNA"/>
</dbReference>
<gene>
    <name evidence="1" type="ORF">MANT1106_LOCUS11773</name>
</gene>
<proteinExistence type="predicted"/>